<keyword evidence="3" id="KW-0255">Endonuclease</keyword>
<feature type="domain" description="Homing endonuclease LAGLIDADG" evidence="2">
    <location>
        <begin position="37"/>
        <end position="192"/>
    </location>
</feature>
<dbReference type="PANTHER" id="PTHR47539:SF1">
    <property type="entry name" value="PENTATRICOPEPTIDE REPEAT-CONTAINING PROTEIN OTP51, CHLOROPLASTIC"/>
    <property type="match status" value="1"/>
</dbReference>
<dbReference type="PANTHER" id="PTHR47539">
    <property type="entry name" value="PENTATRICOPEPTIDE REPEAT-CONTAINING PROTEIN OTP51, CHLOROPLASTIC"/>
    <property type="match status" value="1"/>
</dbReference>
<accession>A0A8E8L8B3</accession>
<dbReference type="GO" id="GO:0004519">
    <property type="term" value="F:endonuclease activity"/>
    <property type="evidence" value="ECO:0007669"/>
    <property type="project" value="UniProtKB-KW"/>
</dbReference>
<proteinExistence type="predicted"/>
<dbReference type="EMBL" id="MW995474">
    <property type="protein sequence ID" value="QWC53687.1"/>
    <property type="molecule type" value="Genomic_DNA"/>
</dbReference>
<dbReference type="GO" id="GO:0045292">
    <property type="term" value="P:mRNA cis splicing, via spliceosome"/>
    <property type="evidence" value="ECO:0007669"/>
    <property type="project" value="TreeGrafter"/>
</dbReference>
<dbReference type="InterPro" id="IPR004860">
    <property type="entry name" value="LAGLIDADG_dom"/>
</dbReference>
<organism evidence="3">
    <name type="scientific">Rhizoctonia solani</name>
    <dbReference type="NCBI Taxonomy" id="456999"/>
    <lineage>
        <taxon>Eukaryota</taxon>
        <taxon>Fungi</taxon>
        <taxon>Dikarya</taxon>
        <taxon>Basidiomycota</taxon>
        <taxon>Agaricomycotina</taxon>
        <taxon>Agaricomycetes</taxon>
        <taxon>Cantharellales</taxon>
        <taxon>Ceratobasidiaceae</taxon>
        <taxon>Rhizoctonia</taxon>
    </lineage>
</organism>
<keyword evidence="3" id="KW-0496">Mitochondrion</keyword>
<keyword evidence="3" id="KW-0378">Hydrolase</keyword>
<keyword evidence="3" id="KW-0540">Nuclease</keyword>
<name>A0A8E8L8B3_9AGAM</name>
<feature type="region of interest" description="Disordered" evidence="1">
    <location>
        <begin position="1"/>
        <end position="20"/>
    </location>
</feature>
<evidence type="ECO:0000256" key="1">
    <source>
        <dbReference type="SAM" id="MobiDB-lite"/>
    </source>
</evidence>
<dbReference type="InterPro" id="IPR052500">
    <property type="entry name" value="Chloro/Mito_RNA_Process"/>
</dbReference>
<reference evidence="3" key="1">
    <citation type="submission" date="2021-04" db="EMBL/GenBank/DDBJ databases">
        <title>Mitogenome analysis reveals the evolution and host adaptation in Rhizoctonia solani.</title>
        <authorList>
            <person name="Zheng A."/>
            <person name="Lin R."/>
            <person name="Xia Y."/>
            <person name="Zhang D."/>
            <person name="Xiang X."/>
            <person name="Niu X."/>
            <person name="Liu Y."/>
            <person name="Jiang L."/>
            <person name="Wang X."/>
        </authorList>
    </citation>
    <scope>NUCLEOTIDE SEQUENCE</scope>
    <source>
        <strain evidence="3">AG1-IA</strain>
    </source>
</reference>
<evidence type="ECO:0000259" key="2">
    <source>
        <dbReference type="Pfam" id="PF03161"/>
    </source>
</evidence>
<sequence length="208" mass="23830">MSLLSAPLVPSGDNKPCHLNKQQKSDKKALLVTQELKEILIGLLLGDLYAQKQKASINARLQFKQSTIHKDYLLHLHDLFKEYCGSNPKTSFISLKEKIHGSMRFYTYSLPCFNEFYNLFYFEGKKFIPTNIGSLLTLLGLAYWICDDGSFYKSTKTVVLCTESFIMEEVELLISVLNDKWDLDSYKKKHQMVFSSSTGCGWAKNLIN</sequence>
<evidence type="ECO:0000313" key="3">
    <source>
        <dbReference type="EMBL" id="QWC53687.1"/>
    </source>
</evidence>
<dbReference type="Pfam" id="PF03161">
    <property type="entry name" value="LAGLIDADG_2"/>
    <property type="match status" value="1"/>
</dbReference>
<dbReference type="AlphaFoldDB" id="A0A8E8L8B3"/>
<geneLocation type="mitochondrion" evidence="3"/>
<protein>
    <submittedName>
        <fullName evidence="3">LAGLIDADG homing endonuclease</fullName>
    </submittedName>
</protein>
<dbReference type="GO" id="GO:0000373">
    <property type="term" value="P:Group II intron splicing"/>
    <property type="evidence" value="ECO:0007669"/>
    <property type="project" value="TreeGrafter"/>
</dbReference>
<gene>
    <name evidence="3" type="primary">mag34</name>
</gene>